<dbReference type="Proteomes" id="UP000241890">
    <property type="component" value="Unassembled WGS sequence"/>
</dbReference>
<dbReference type="Pfam" id="PF01370">
    <property type="entry name" value="Epimerase"/>
    <property type="match status" value="1"/>
</dbReference>
<sequence>MATTVCVTGATGFLGSWVVKEALDAGFTVHGTTRSETSGEFLRKLDGAEDRLKLFAGCDLMKEGSFDEAIKGCSVVIHTASPFFMNFDDSGREKLVEPALQGTKTVLEACVAAGVQKVVLTSSTAAVYMLYGAKPADSHFTEDDWSPADLLEEKKNYYCLSKVLAERHAWEIASKDGCPFKLSVMNPTMIYGPILPGQDNPRLHTSMYNLFKYFGTPSIKQQSSALVDVRDVAHAHVVAAKMDLDWAGWGKRNLLVACTPMVAEVVEALRASSKVSDDRKAELPSEVDPEIPPPVAGAPPPHKTLMNTERSTKPTSEGGLGIKYIGLQQMVDDTYDSLVANKLDNEEKYTLTK</sequence>
<dbReference type="AlphaFoldDB" id="A0A2R5GIG4"/>
<evidence type="ECO:0000256" key="1">
    <source>
        <dbReference type="ARBA" id="ARBA00023002"/>
    </source>
</evidence>
<evidence type="ECO:0000256" key="2">
    <source>
        <dbReference type="SAM" id="MobiDB-lite"/>
    </source>
</evidence>
<dbReference type="InterPro" id="IPR036291">
    <property type="entry name" value="NAD(P)-bd_dom_sf"/>
</dbReference>
<dbReference type="OrthoDB" id="40054at2759"/>
<dbReference type="Gene3D" id="3.40.50.720">
    <property type="entry name" value="NAD(P)-binding Rossmann-like Domain"/>
    <property type="match status" value="1"/>
</dbReference>
<dbReference type="InterPro" id="IPR050425">
    <property type="entry name" value="NAD(P)_dehydrat-like"/>
</dbReference>
<feature type="compositionally biased region" description="Polar residues" evidence="2">
    <location>
        <begin position="305"/>
        <end position="315"/>
    </location>
</feature>
<protein>
    <submittedName>
        <fullName evidence="4">3 beta-hydroxysteroid dehydrogenase type 4</fullName>
    </submittedName>
</protein>
<evidence type="ECO:0000313" key="5">
    <source>
        <dbReference type="Proteomes" id="UP000241890"/>
    </source>
</evidence>
<organism evidence="4 5">
    <name type="scientific">Hondaea fermentalgiana</name>
    <dbReference type="NCBI Taxonomy" id="2315210"/>
    <lineage>
        <taxon>Eukaryota</taxon>
        <taxon>Sar</taxon>
        <taxon>Stramenopiles</taxon>
        <taxon>Bigyra</taxon>
        <taxon>Labyrinthulomycetes</taxon>
        <taxon>Thraustochytrida</taxon>
        <taxon>Thraustochytriidae</taxon>
        <taxon>Hondaea</taxon>
    </lineage>
</organism>
<proteinExistence type="predicted"/>
<comment type="caution">
    <text evidence="4">The sequence shown here is derived from an EMBL/GenBank/DDBJ whole genome shotgun (WGS) entry which is preliminary data.</text>
</comment>
<keyword evidence="5" id="KW-1185">Reference proteome</keyword>
<feature type="compositionally biased region" description="Pro residues" evidence="2">
    <location>
        <begin position="290"/>
        <end position="302"/>
    </location>
</feature>
<gene>
    <name evidence="4" type="ORF">FCC1311_069022</name>
</gene>
<dbReference type="FunFam" id="3.40.50.720:FF:000085">
    <property type="entry name" value="Dihydroflavonol reductase"/>
    <property type="match status" value="1"/>
</dbReference>
<dbReference type="PANTHER" id="PTHR10366">
    <property type="entry name" value="NAD DEPENDENT EPIMERASE/DEHYDRATASE"/>
    <property type="match status" value="1"/>
</dbReference>
<dbReference type="InParanoid" id="A0A2R5GIG4"/>
<keyword evidence="1" id="KW-0560">Oxidoreductase</keyword>
<dbReference type="PANTHER" id="PTHR10366:SF812">
    <property type="entry name" value="VPS9 DOMAIN-CONTAINING PROTEIN"/>
    <property type="match status" value="1"/>
</dbReference>
<evidence type="ECO:0000259" key="3">
    <source>
        <dbReference type="Pfam" id="PF01370"/>
    </source>
</evidence>
<feature type="region of interest" description="Disordered" evidence="2">
    <location>
        <begin position="273"/>
        <end position="319"/>
    </location>
</feature>
<evidence type="ECO:0000313" key="4">
    <source>
        <dbReference type="EMBL" id="GBG30682.1"/>
    </source>
</evidence>
<dbReference type="SUPFAM" id="SSF51735">
    <property type="entry name" value="NAD(P)-binding Rossmann-fold domains"/>
    <property type="match status" value="1"/>
</dbReference>
<name>A0A2R5GIG4_9STRA</name>
<dbReference type="GO" id="GO:0016616">
    <property type="term" value="F:oxidoreductase activity, acting on the CH-OH group of donors, NAD or NADP as acceptor"/>
    <property type="evidence" value="ECO:0007669"/>
    <property type="project" value="TreeGrafter"/>
</dbReference>
<dbReference type="EMBL" id="BEYU01000082">
    <property type="protein sequence ID" value="GBG30682.1"/>
    <property type="molecule type" value="Genomic_DNA"/>
</dbReference>
<reference evidence="4 5" key="1">
    <citation type="submission" date="2017-12" db="EMBL/GenBank/DDBJ databases">
        <title>Sequencing, de novo assembly and annotation of complete genome of a new Thraustochytrid species, strain FCC1311.</title>
        <authorList>
            <person name="Sedici K."/>
            <person name="Godart F."/>
            <person name="Aiese Cigliano R."/>
            <person name="Sanseverino W."/>
            <person name="Barakat M."/>
            <person name="Ortet P."/>
            <person name="Marechal E."/>
            <person name="Cagnac O."/>
            <person name="Amato A."/>
        </authorList>
    </citation>
    <scope>NUCLEOTIDE SEQUENCE [LARGE SCALE GENOMIC DNA]</scope>
</reference>
<accession>A0A2R5GIG4</accession>
<feature type="domain" description="NAD-dependent epimerase/dehydratase" evidence="3">
    <location>
        <begin position="5"/>
        <end position="242"/>
    </location>
</feature>
<dbReference type="InterPro" id="IPR001509">
    <property type="entry name" value="Epimerase_deHydtase"/>
</dbReference>